<evidence type="ECO:0000256" key="1">
    <source>
        <dbReference type="ARBA" id="ARBA00004123"/>
    </source>
</evidence>
<keyword evidence="3" id="KW-0863">Zinc-finger</keyword>
<dbReference type="Gene3D" id="1.10.10.1070">
    <property type="entry name" value="Zinc finger, BED domain-containing"/>
    <property type="match status" value="1"/>
</dbReference>
<dbReference type="PANTHER" id="PTHR46481:SF10">
    <property type="entry name" value="ZINC FINGER BED DOMAIN-CONTAINING PROTEIN 39"/>
    <property type="match status" value="1"/>
</dbReference>
<evidence type="ECO:0000256" key="4">
    <source>
        <dbReference type="ARBA" id="ARBA00022833"/>
    </source>
</evidence>
<evidence type="ECO:0000256" key="3">
    <source>
        <dbReference type="ARBA" id="ARBA00022771"/>
    </source>
</evidence>
<dbReference type="InterPro" id="IPR052035">
    <property type="entry name" value="ZnF_BED_domain_contain"/>
</dbReference>
<evidence type="ECO:0000256" key="2">
    <source>
        <dbReference type="ARBA" id="ARBA00022723"/>
    </source>
</evidence>
<keyword evidence="5" id="KW-0539">Nucleus</keyword>
<evidence type="ECO:0008006" key="7">
    <source>
        <dbReference type="Google" id="ProtNLM"/>
    </source>
</evidence>
<dbReference type="GO" id="GO:0005634">
    <property type="term" value="C:nucleus"/>
    <property type="evidence" value="ECO:0007669"/>
    <property type="project" value="UniProtKB-SubCell"/>
</dbReference>
<evidence type="ECO:0000313" key="6">
    <source>
        <dbReference type="EMBL" id="CRZ08162.1"/>
    </source>
</evidence>
<dbReference type="PANTHER" id="PTHR46481">
    <property type="entry name" value="ZINC FINGER BED DOMAIN-CONTAINING PROTEIN 4"/>
    <property type="match status" value="1"/>
</dbReference>
<dbReference type="SUPFAM" id="SSF140996">
    <property type="entry name" value="Hermes dimerisation domain"/>
    <property type="match status" value="1"/>
</dbReference>
<protein>
    <recommendedName>
        <fullName evidence="7">BED-type domain-containing protein</fullName>
    </recommendedName>
</protein>
<keyword evidence="4" id="KW-0862">Zinc</keyword>
<keyword evidence="2" id="KW-0479">Metal-binding</keyword>
<evidence type="ECO:0000256" key="5">
    <source>
        <dbReference type="ARBA" id="ARBA00023242"/>
    </source>
</evidence>
<dbReference type="GO" id="GO:0008270">
    <property type="term" value="F:zinc ion binding"/>
    <property type="evidence" value="ECO:0007669"/>
    <property type="project" value="UniProtKB-KW"/>
</dbReference>
<dbReference type="EMBL" id="HACM01007720">
    <property type="protein sequence ID" value="CRZ08162.1"/>
    <property type="molecule type" value="Transcribed_RNA"/>
</dbReference>
<reference evidence="6" key="1">
    <citation type="submission" date="2015-04" db="EMBL/GenBank/DDBJ databases">
        <title>The genome sequence of the plant pathogenic Rhizarian Plasmodiophora brassicae reveals insights in its biotrophic life cycle and the origin of chitin synthesis.</title>
        <authorList>
            <person name="Schwelm A."/>
            <person name="Fogelqvist J."/>
            <person name="Knaust A."/>
            <person name="Julke S."/>
            <person name="Lilja T."/>
            <person name="Dhandapani V."/>
            <person name="Bonilla-Rosso G."/>
            <person name="Karlsson M."/>
            <person name="Shevchenko A."/>
            <person name="Choi S.R."/>
            <person name="Kim H.G."/>
            <person name="Park J.Y."/>
            <person name="Lim Y.P."/>
            <person name="Ludwig-Muller J."/>
            <person name="Dixelius C."/>
        </authorList>
    </citation>
    <scope>NUCLEOTIDE SEQUENCE</scope>
    <source>
        <tissue evidence="6">Potato root galls</tissue>
    </source>
</reference>
<accession>A0A0H5R2N0</accession>
<sequence>MLREELEKLLASEESECQYMIVKSKKRADCWKQFGEVVAKSDLSAVRLEPDSIAVACLSCQQVYAYHHTRTGSSSLNRHICSKPESSAQQDIRSMIKSSSSNSRVTTQQKKTMTSMLALMCCTDLRPFQIVEGAGFRSAIQQALVATSAQSLDNYTRVNLPIAAQMQSVLYLILRPPVNRGIQFSNRP</sequence>
<dbReference type="AlphaFoldDB" id="A0A0H5R2N0"/>
<comment type="subcellular location">
    <subcellularLocation>
        <location evidence="1">Nucleus</location>
    </subcellularLocation>
</comment>
<proteinExistence type="predicted"/>
<dbReference type="EMBL" id="HACM01007723">
    <property type="protein sequence ID" value="CRZ08165.1"/>
    <property type="molecule type" value="Transcribed_RNA"/>
</dbReference>
<organism evidence="6">
    <name type="scientific">Spongospora subterranea</name>
    <dbReference type="NCBI Taxonomy" id="70186"/>
    <lineage>
        <taxon>Eukaryota</taxon>
        <taxon>Sar</taxon>
        <taxon>Rhizaria</taxon>
        <taxon>Endomyxa</taxon>
        <taxon>Phytomyxea</taxon>
        <taxon>Plasmodiophorida</taxon>
        <taxon>Plasmodiophoridae</taxon>
        <taxon>Spongospora</taxon>
    </lineage>
</organism>
<dbReference type="SMART" id="SM00614">
    <property type="entry name" value="ZnF_BED"/>
    <property type="match status" value="1"/>
</dbReference>
<name>A0A0H5R2N0_9EUKA</name>